<keyword evidence="1" id="KW-0812">Transmembrane</keyword>
<feature type="transmembrane region" description="Helical" evidence="1">
    <location>
        <begin position="25"/>
        <end position="46"/>
    </location>
</feature>
<protein>
    <submittedName>
        <fullName evidence="2">Uncharacterized protein</fullName>
    </submittedName>
</protein>
<reference evidence="2 3" key="1">
    <citation type="submission" date="2021-05" db="EMBL/GenBank/DDBJ databases">
        <title>Direct Submission.</title>
        <authorList>
            <person name="Li K."/>
            <person name="Gao J."/>
        </authorList>
    </citation>
    <scope>NUCLEOTIDE SEQUENCE [LARGE SCALE GENOMIC DNA]</scope>
    <source>
        <strain evidence="2 3">Mg02</strain>
    </source>
</reference>
<keyword evidence="1" id="KW-1133">Transmembrane helix</keyword>
<keyword evidence="1" id="KW-0472">Membrane</keyword>
<sequence length="64" mass="6922">MVHHVSTTPAPADTVARVVGNTSTVLLALLAVTSLALRLTVGWPRFPEPYLGRRRAGGDRDTPW</sequence>
<evidence type="ECO:0000313" key="2">
    <source>
        <dbReference type="EMBL" id="QUX25663.1"/>
    </source>
</evidence>
<evidence type="ECO:0000256" key="1">
    <source>
        <dbReference type="SAM" id="Phobius"/>
    </source>
</evidence>
<organism evidence="2 3">
    <name type="scientific">Nocardiopsis changdeensis</name>
    <dbReference type="NCBI Taxonomy" id="2831969"/>
    <lineage>
        <taxon>Bacteria</taxon>
        <taxon>Bacillati</taxon>
        <taxon>Actinomycetota</taxon>
        <taxon>Actinomycetes</taxon>
        <taxon>Streptosporangiales</taxon>
        <taxon>Nocardiopsidaceae</taxon>
        <taxon>Nocardiopsis</taxon>
    </lineage>
</organism>
<evidence type="ECO:0000313" key="3">
    <source>
        <dbReference type="Proteomes" id="UP000676079"/>
    </source>
</evidence>
<proteinExistence type="predicted"/>
<name>A0ABX8BXX3_9ACTN</name>
<dbReference type="Proteomes" id="UP000676079">
    <property type="component" value="Chromosome"/>
</dbReference>
<accession>A0ABX8BXX3</accession>
<dbReference type="EMBL" id="CP074133">
    <property type="protein sequence ID" value="QUX25663.1"/>
    <property type="molecule type" value="Genomic_DNA"/>
</dbReference>
<gene>
    <name evidence="2" type="ORF">KGD84_00455</name>
</gene>
<keyword evidence="3" id="KW-1185">Reference proteome</keyword>